<reference evidence="2" key="1">
    <citation type="submission" date="2015-03" db="EMBL/GenBank/DDBJ databases">
        <authorList>
            <consortium name="Pathogen Informatics"/>
        </authorList>
    </citation>
    <scope>NUCLEOTIDE SEQUENCE [LARGE SCALE GENOMIC DNA]</scope>
    <source>
        <strain evidence="2">NCTC11134</strain>
    </source>
</reference>
<proteinExistence type="predicted"/>
<sequence>MVTIAQLRAVLAILRVDPQESVAAHRDPASEQAELVGLLHRVVSGELRQVLTADPAHPLAEVGAVLDESPTEQVCFEACLLHDHIDALAGAATADPAPVLLDAAARSADAAAALLALSRRPAGELADGWWQRALTDLGEAYHLINDEYVGRSNTVTAPLR</sequence>
<dbReference type="RefSeq" id="WP_011208864.1">
    <property type="nucleotide sequence ID" value="NZ_CAACYE020000001.1"/>
</dbReference>
<name>A0A0H5NM73_NOCFR</name>
<dbReference type="KEGG" id="nfr:ERS450000_01766"/>
<organism evidence="1 2">
    <name type="scientific">Nocardia farcinica</name>
    <dbReference type="NCBI Taxonomy" id="37329"/>
    <lineage>
        <taxon>Bacteria</taxon>
        <taxon>Bacillati</taxon>
        <taxon>Actinomycetota</taxon>
        <taxon>Actinomycetes</taxon>
        <taxon>Mycobacteriales</taxon>
        <taxon>Nocardiaceae</taxon>
        <taxon>Nocardia</taxon>
    </lineage>
</organism>
<dbReference type="EMBL" id="LN868938">
    <property type="protein sequence ID" value="CRY76269.1"/>
    <property type="molecule type" value="Genomic_DNA"/>
</dbReference>
<dbReference type="AlphaFoldDB" id="A0A0H5NM73"/>
<evidence type="ECO:0000313" key="1">
    <source>
        <dbReference type="EMBL" id="CRY76269.1"/>
    </source>
</evidence>
<protein>
    <submittedName>
        <fullName evidence="1">Uncharacterized protein</fullName>
    </submittedName>
</protein>
<evidence type="ECO:0000313" key="2">
    <source>
        <dbReference type="Proteomes" id="UP000057820"/>
    </source>
</evidence>
<gene>
    <name evidence="1" type="ORF">ERS450000_01766</name>
</gene>
<dbReference type="Proteomes" id="UP000057820">
    <property type="component" value="Chromosome 1"/>
</dbReference>
<accession>A0A0H5NM73</accession>